<dbReference type="Gene3D" id="2.60.120.10">
    <property type="entry name" value="Jelly Rolls"/>
    <property type="match status" value="1"/>
</dbReference>
<dbReference type="RefSeq" id="WP_013070988.1">
    <property type="nucleotide sequence ID" value="NZ_CAJXAW010000096.1"/>
</dbReference>
<dbReference type="PROSITE" id="PS00041">
    <property type="entry name" value="HTH_ARAC_FAMILY_1"/>
    <property type="match status" value="1"/>
</dbReference>
<accession>A0A3D5J2T5</accession>
<sequence>MNKLKQFQSLVIHDYAEGSFHLPLHSHTYYELIYIFSGRGEHIVNSIKNNYSRGDVFVLSPNDEHYFDIVEHTHFIFIKFTESYFEEGILNTDSSPINISPIEVMRKKILKEMKITLNDTQKIFMKNVMDNIALYNSKFSSTIERSSIIHAHIFVVFSIIQEAMSNKIISSKNQELDKDSLISFIHQNIYFPDKIKINVLSDFFNISASYFSIWFKRNFNMNLTQYVNDYKLELIKNRIIAGRKSIKGISEEFNFSDASYFTRYFKNHTGMTPSKFKKNNLPRNKEEGD</sequence>
<keyword evidence="3" id="KW-0804">Transcription</keyword>
<dbReference type="SMART" id="SM00342">
    <property type="entry name" value="HTH_ARAC"/>
    <property type="match status" value="1"/>
</dbReference>
<dbReference type="Pfam" id="PF07883">
    <property type="entry name" value="Cupin_2"/>
    <property type="match status" value="1"/>
</dbReference>
<dbReference type="EMBL" id="DPMF01000336">
    <property type="protein sequence ID" value="HCV82254.1"/>
    <property type="molecule type" value="Genomic_DNA"/>
</dbReference>
<evidence type="ECO:0000256" key="3">
    <source>
        <dbReference type="ARBA" id="ARBA00023163"/>
    </source>
</evidence>
<evidence type="ECO:0000256" key="2">
    <source>
        <dbReference type="ARBA" id="ARBA00023125"/>
    </source>
</evidence>
<proteinExistence type="predicted"/>
<dbReference type="Proteomes" id="UP000264330">
    <property type="component" value="Unassembled WGS sequence"/>
</dbReference>
<evidence type="ECO:0000259" key="4">
    <source>
        <dbReference type="PROSITE" id="PS01124"/>
    </source>
</evidence>
<gene>
    <name evidence="5" type="ORF">DGQ38_14510</name>
</gene>
<evidence type="ECO:0000256" key="1">
    <source>
        <dbReference type="ARBA" id="ARBA00023015"/>
    </source>
</evidence>
<dbReference type="OMA" id="HRHEYFQ"/>
<reference evidence="5 6" key="1">
    <citation type="journal article" date="2018" name="Nat. Biotechnol.">
        <title>A standardized bacterial taxonomy based on genome phylogeny substantially revises the tree of life.</title>
        <authorList>
            <person name="Parks D.H."/>
            <person name="Chuvochina M."/>
            <person name="Waite D.W."/>
            <person name="Rinke C."/>
            <person name="Skarshewski A."/>
            <person name="Chaumeil P.A."/>
            <person name="Hugenholtz P."/>
        </authorList>
    </citation>
    <scope>NUCLEOTIDE SEQUENCE [LARGE SCALE GENOMIC DNA]</scope>
    <source>
        <strain evidence="5">UBA9359</strain>
    </source>
</reference>
<dbReference type="Pfam" id="PF12833">
    <property type="entry name" value="HTH_18"/>
    <property type="match status" value="1"/>
</dbReference>
<dbReference type="PANTHER" id="PTHR43280:SF2">
    <property type="entry name" value="HTH-TYPE TRANSCRIPTIONAL REGULATOR EXSA"/>
    <property type="match status" value="1"/>
</dbReference>
<dbReference type="InterPro" id="IPR013096">
    <property type="entry name" value="Cupin_2"/>
</dbReference>
<dbReference type="GO" id="GO:0003700">
    <property type="term" value="F:DNA-binding transcription factor activity"/>
    <property type="evidence" value="ECO:0007669"/>
    <property type="project" value="InterPro"/>
</dbReference>
<name>A0A3D5J2T5_9FLAO</name>
<dbReference type="InterPro" id="IPR014710">
    <property type="entry name" value="RmlC-like_jellyroll"/>
</dbReference>
<dbReference type="PRINTS" id="PR00032">
    <property type="entry name" value="HTHARAC"/>
</dbReference>
<feature type="domain" description="HTH araC/xylS-type" evidence="4">
    <location>
        <begin position="179"/>
        <end position="279"/>
    </location>
</feature>
<keyword evidence="2" id="KW-0238">DNA-binding</keyword>
<dbReference type="InterPro" id="IPR018060">
    <property type="entry name" value="HTH_AraC"/>
</dbReference>
<organism evidence="5 6">
    <name type="scientific">Zunongwangia profunda</name>
    <dbReference type="NCBI Taxonomy" id="398743"/>
    <lineage>
        <taxon>Bacteria</taxon>
        <taxon>Pseudomonadati</taxon>
        <taxon>Bacteroidota</taxon>
        <taxon>Flavobacteriia</taxon>
        <taxon>Flavobacteriales</taxon>
        <taxon>Flavobacteriaceae</taxon>
        <taxon>Zunongwangia</taxon>
    </lineage>
</organism>
<dbReference type="Gene3D" id="1.10.10.60">
    <property type="entry name" value="Homeodomain-like"/>
    <property type="match status" value="2"/>
</dbReference>
<dbReference type="InterPro" id="IPR009057">
    <property type="entry name" value="Homeodomain-like_sf"/>
</dbReference>
<comment type="caution">
    <text evidence="5">The sequence shown here is derived from an EMBL/GenBank/DDBJ whole genome shotgun (WGS) entry which is preliminary data.</text>
</comment>
<dbReference type="SUPFAM" id="SSF46689">
    <property type="entry name" value="Homeodomain-like"/>
    <property type="match status" value="1"/>
</dbReference>
<protein>
    <submittedName>
        <fullName evidence="5">AraC family transcriptional regulator</fullName>
    </submittedName>
</protein>
<dbReference type="InterPro" id="IPR011051">
    <property type="entry name" value="RmlC_Cupin_sf"/>
</dbReference>
<evidence type="ECO:0000313" key="6">
    <source>
        <dbReference type="Proteomes" id="UP000264330"/>
    </source>
</evidence>
<keyword evidence="1" id="KW-0805">Transcription regulation</keyword>
<dbReference type="PANTHER" id="PTHR43280">
    <property type="entry name" value="ARAC-FAMILY TRANSCRIPTIONAL REGULATOR"/>
    <property type="match status" value="1"/>
</dbReference>
<dbReference type="PROSITE" id="PS01124">
    <property type="entry name" value="HTH_ARAC_FAMILY_2"/>
    <property type="match status" value="1"/>
</dbReference>
<dbReference type="InterPro" id="IPR020449">
    <property type="entry name" value="Tscrpt_reg_AraC-type_HTH"/>
</dbReference>
<dbReference type="SUPFAM" id="SSF51182">
    <property type="entry name" value="RmlC-like cupins"/>
    <property type="match status" value="1"/>
</dbReference>
<dbReference type="InterPro" id="IPR018062">
    <property type="entry name" value="HTH_AraC-typ_CS"/>
</dbReference>
<dbReference type="AlphaFoldDB" id="A0A3D5J2T5"/>
<dbReference type="GO" id="GO:0043565">
    <property type="term" value="F:sequence-specific DNA binding"/>
    <property type="evidence" value="ECO:0007669"/>
    <property type="project" value="InterPro"/>
</dbReference>
<evidence type="ECO:0000313" key="5">
    <source>
        <dbReference type="EMBL" id="HCV82254.1"/>
    </source>
</evidence>